<gene>
    <name evidence="1" type="ORF">EXIGLDRAFT_723765</name>
</gene>
<evidence type="ECO:0008006" key="3">
    <source>
        <dbReference type="Google" id="ProtNLM"/>
    </source>
</evidence>
<accession>A0A165EP99</accession>
<evidence type="ECO:0000313" key="2">
    <source>
        <dbReference type="Proteomes" id="UP000077266"/>
    </source>
</evidence>
<evidence type="ECO:0000313" key="1">
    <source>
        <dbReference type="EMBL" id="KZV87396.1"/>
    </source>
</evidence>
<dbReference type="STRING" id="1314781.A0A165EP99"/>
<protein>
    <recommendedName>
        <fullName evidence="3">Aprataxin and PNK-like factor PBZ domain-containing protein</fullName>
    </recommendedName>
</protein>
<dbReference type="InParanoid" id="A0A165EP99"/>
<reference evidence="1 2" key="1">
    <citation type="journal article" date="2016" name="Mol. Biol. Evol.">
        <title>Comparative Genomics of Early-Diverging Mushroom-Forming Fungi Provides Insights into the Origins of Lignocellulose Decay Capabilities.</title>
        <authorList>
            <person name="Nagy L.G."/>
            <person name="Riley R."/>
            <person name="Tritt A."/>
            <person name="Adam C."/>
            <person name="Daum C."/>
            <person name="Floudas D."/>
            <person name="Sun H."/>
            <person name="Yadav J.S."/>
            <person name="Pangilinan J."/>
            <person name="Larsson K.H."/>
            <person name="Matsuura K."/>
            <person name="Barry K."/>
            <person name="Labutti K."/>
            <person name="Kuo R."/>
            <person name="Ohm R.A."/>
            <person name="Bhattacharya S.S."/>
            <person name="Shirouzu T."/>
            <person name="Yoshinaga Y."/>
            <person name="Martin F.M."/>
            <person name="Grigoriev I.V."/>
            <person name="Hibbett D.S."/>
        </authorList>
    </citation>
    <scope>NUCLEOTIDE SEQUENCE [LARGE SCALE GENOMIC DNA]</scope>
    <source>
        <strain evidence="1 2">HHB12029</strain>
    </source>
</reference>
<dbReference type="OrthoDB" id="2745518at2759"/>
<sequence>MPTLETLPPEIRALILVALDGYTTFKAAVLSCHALHDAFNASKKSILAQFLRNALGGDEVIAAATRTACIEAHLRSRNNIAIDNVPEFMNGIQAFKEDASVSQSPREYEACMARAHVCEELEVAYSRSFKDRKTDERSCLTVAESDRFRMAIHRLFLISIYIQSIVVLPLCLSVATRVPLFYGEFSVQAVFDLLHIVDWMAKTAMECLPPGTAMRRQGTYPLVCLFSGPLRLYNAYMHPGQADAFLRKVDRRVRRQFGAWEQDILHHRQILSRTGVQPEVPQDMSSVVGLAAGPGLECSKCQARPGERIWDQQNWMHVPRNMRLEGLVDWMGYHLAGNYYERDLFLRYLGVEDPHPKQLRIRNARQINVALSPAPDLTIPRILTELLALPHTGNTKEALYLQRDGFNGVTGNDLLCLPCLEDMVGSRLPVWWGSKKLAAVPDEANKPKCLFGMECTEQKIADHAYDHNHACVGNDFGFLDGYKESNKIKGMYTKAGKRR</sequence>
<dbReference type="AlphaFoldDB" id="A0A165EP99"/>
<dbReference type="EMBL" id="KV426127">
    <property type="protein sequence ID" value="KZV87396.1"/>
    <property type="molecule type" value="Genomic_DNA"/>
</dbReference>
<proteinExistence type="predicted"/>
<keyword evidence="2" id="KW-1185">Reference proteome</keyword>
<name>A0A165EP99_EXIGL</name>
<organism evidence="1 2">
    <name type="scientific">Exidia glandulosa HHB12029</name>
    <dbReference type="NCBI Taxonomy" id="1314781"/>
    <lineage>
        <taxon>Eukaryota</taxon>
        <taxon>Fungi</taxon>
        <taxon>Dikarya</taxon>
        <taxon>Basidiomycota</taxon>
        <taxon>Agaricomycotina</taxon>
        <taxon>Agaricomycetes</taxon>
        <taxon>Auriculariales</taxon>
        <taxon>Exidiaceae</taxon>
        <taxon>Exidia</taxon>
    </lineage>
</organism>
<dbReference type="Proteomes" id="UP000077266">
    <property type="component" value="Unassembled WGS sequence"/>
</dbReference>